<keyword evidence="1" id="KW-0732">Signal</keyword>
<evidence type="ECO:0000256" key="1">
    <source>
        <dbReference type="SAM" id="SignalP"/>
    </source>
</evidence>
<name>A0A1F4U621_UNCSA</name>
<dbReference type="AlphaFoldDB" id="A0A1F4U621"/>
<dbReference type="EMBL" id="MEUJ01000004">
    <property type="protein sequence ID" value="OGC40329.1"/>
    <property type="molecule type" value="Genomic_DNA"/>
</dbReference>
<protein>
    <submittedName>
        <fullName evidence="2">Uncharacterized protein</fullName>
    </submittedName>
</protein>
<evidence type="ECO:0000313" key="3">
    <source>
        <dbReference type="Proteomes" id="UP000179242"/>
    </source>
</evidence>
<feature type="signal peptide" evidence="1">
    <location>
        <begin position="1"/>
        <end position="24"/>
    </location>
</feature>
<accession>A0A1F4U621</accession>
<sequence length="119" mass="12157">MKKFIFKSGIAGCLLFLSSPFVFGALVGITDDAMTIGGGARPIGMGRAFVAVVEDADAPFINPAGIAGIKGPSAMAMYTNLLDEIYYREYSGVVPAVFGTVGAGFISTGVTGIPTIVNG</sequence>
<evidence type="ECO:0000313" key="2">
    <source>
        <dbReference type="EMBL" id="OGC40329.1"/>
    </source>
</evidence>
<dbReference type="Gene3D" id="2.40.160.60">
    <property type="entry name" value="Outer membrane protein transport protein (OMPP1/FadL/TodX)"/>
    <property type="match status" value="1"/>
</dbReference>
<proteinExistence type="predicted"/>
<organism evidence="2 3">
    <name type="scientific">candidate division WOR-1 bacterium RIFOXYC2_FULL_46_14</name>
    <dbReference type="NCBI Taxonomy" id="1802587"/>
    <lineage>
        <taxon>Bacteria</taxon>
        <taxon>Bacillati</taxon>
        <taxon>Saganbacteria</taxon>
    </lineage>
</organism>
<comment type="caution">
    <text evidence="2">The sequence shown here is derived from an EMBL/GenBank/DDBJ whole genome shotgun (WGS) entry which is preliminary data.</text>
</comment>
<gene>
    <name evidence="2" type="ORF">A2438_03555</name>
</gene>
<reference evidence="2 3" key="1">
    <citation type="journal article" date="2016" name="Nat. Commun.">
        <title>Thousands of microbial genomes shed light on interconnected biogeochemical processes in an aquifer system.</title>
        <authorList>
            <person name="Anantharaman K."/>
            <person name="Brown C.T."/>
            <person name="Hug L.A."/>
            <person name="Sharon I."/>
            <person name="Castelle C.J."/>
            <person name="Probst A.J."/>
            <person name="Thomas B.C."/>
            <person name="Singh A."/>
            <person name="Wilkins M.J."/>
            <person name="Karaoz U."/>
            <person name="Brodie E.L."/>
            <person name="Williams K.H."/>
            <person name="Hubbard S.S."/>
            <person name="Banfield J.F."/>
        </authorList>
    </citation>
    <scope>NUCLEOTIDE SEQUENCE [LARGE SCALE GENOMIC DNA]</scope>
</reference>
<feature type="chain" id="PRO_5009514755" evidence="1">
    <location>
        <begin position="25"/>
        <end position="119"/>
    </location>
</feature>
<dbReference type="Proteomes" id="UP000179242">
    <property type="component" value="Unassembled WGS sequence"/>
</dbReference>